<feature type="transmembrane region" description="Helical" evidence="10">
    <location>
        <begin position="893"/>
        <end position="913"/>
    </location>
</feature>
<feature type="transmembrane region" description="Helical" evidence="10">
    <location>
        <begin position="1314"/>
        <end position="1333"/>
    </location>
</feature>
<keyword evidence="9" id="KW-0407">Ion channel</keyword>
<protein>
    <recommendedName>
        <fullName evidence="18">Piezo-type mechanosensitive ion channel component</fullName>
    </recommendedName>
</protein>
<comment type="similarity">
    <text evidence="2">Belongs to the PIEZO (TC 1.A.75) family.</text>
</comment>
<evidence type="ECO:0000256" key="1">
    <source>
        <dbReference type="ARBA" id="ARBA00004651"/>
    </source>
</evidence>
<evidence type="ECO:0000259" key="11">
    <source>
        <dbReference type="Pfam" id="PF12166"/>
    </source>
</evidence>
<evidence type="ECO:0000256" key="4">
    <source>
        <dbReference type="ARBA" id="ARBA00022475"/>
    </source>
</evidence>
<feature type="domain" description="Piezo THU9 and anchor" evidence="15">
    <location>
        <begin position="1207"/>
        <end position="1445"/>
    </location>
</feature>
<dbReference type="InterPro" id="IPR031805">
    <property type="entry name" value="Piezo_TM25-28"/>
</dbReference>
<feature type="transmembrane region" description="Helical" evidence="10">
    <location>
        <begin position="225"/>
        <end position="248"/>
    </location>
</feature>
<gene>
    <name evidence="16" type="ORF">ACAOBT_LOCUS21392</name>
</gene>
<feature type="transmembrane region" description="Helical" evidence="10">
    <location>
        <begin position="581"/>
        <end position="599"/>
    </location>
</feature>
<feature type="transmembrane region" description="Helical" evidence="10">
    <location>
        <begin position="62"/>
        <end position="85"/>
    </location>
</feature>
<dbReference type="InterPro" id="IPR056768">
    <property type="entry name" value="THU_Piezo"/>
</dbReference>
<feature type="transmembrane region" description="Helical" evidence="10">
    <location>
        <begin position="606"/>
        <end position="623"/>
    </location>
</feature>
<dbReference type="Pfam" id="PF23188">
    <property type="entry name" value="THU_Piezo1"/>
    <property type="match status" value="1"/>
</dbReference>
<feature type="transmembrane region" description="Helical" evidence="10">
    <location>
        <begin position="1097"/>
        <end position="1116"/>
    </location>
</feature>
<feature type="transmembrane region" description="Helical" evidence="10">
    <location>
        <begin position="176"/>
        <end position="193"/>
    </location>
</feature>
<evidence type="ECO:0000256" key="10">
    <source>
        <dbReference type="SAM" id="Phobius"/>
    </source>
</evidence>
<comment type="subcellular location">
    <subcellularLocation>
        <location evidence="1">Cell membrane</location>
        <topology evidence="1">Multi-pass membrane protein</topology>
    </subcellularLocation>
</comment>
<proteinExistence type="inferred from homology"/>
<feature type="domain" description="Piezo TM25-28" evidence="12">
    <location>
        <begin position="563"/>
        <end position="793"/>
    </location>
</feature>
<dbReference type="PANTHER" id="PTHR47049">
    <property type="entry name" value="PIEZO-TYPE MECHANOSENSITIVE ION CHANNEL HOMOLOG"/>
    <property type="match status" value="1"/>
</dbReference>
<dbReference type="GO" id="GO:0008381">
    <property type="term" value="F:mechanosensitive monoatomic ion channel activity"/>
    <property type="evidence" value="ECO:0007669"/>
    <property type="project" value="InterPro"/>
</dbReference>
<keyword evidence="3" id="KW-0813">Transport</keyword>
<feature type="transmembrane region" description="Helical" evidence="10">
    <location>
        <begin position="1340"/>
        <end position="1366"/>
    </location>
</feature>
<feature type="transmembrane region" description="Helical" evidence="10">
    <location>
        <begin position="121"/>
        <end position="139"/>
    </location>
</feature>
<evidence type="ECO:0000313" key="16">
    <source>
        <dbReference type="EMBL" id="CAH1993220.1"/>
    </source>
</evidence>
<dbReference type="InterPro" id="IPR031334">
    <property type="entry name" value="Piezo_cap_dom"/>
</dbReference>
<feature type="transmembrane region" description="Helical" evidence="10">
    <location>
        <begin position="1000"/>
        <end position="1028"/>
    </location>
</feature>
<evidence type="ECO:0000256" key="7">
    <source>
        <dbReference type="ARBA" id="ARBA00023065"/>
    </source>
</evidence>
<dbReference type="Proteomes" id="UP001152888">
    <property type="component" value="Unassembled WGS sequence"/>
</dbReference>
<feature type="transmembrane region" description="Helical" evidence="10">
    <location>
        <begin position="458"/>
        <end position="477"/>
    </location>
</feature>
<evidence type="ECO:0000256" key="6">
    <source>
        <dbReference type="ARBA" id="ARBA00022989"/>
    </source>
</evidence>
<evidence type="ECO:0000256" key="8">
    <source>
        <dbReference type="ARBA" id="ARBA00023136"/>
    </source>
</evidence>
<evidence type="ECO:0000313" key="17">
    <source>
        <dbReference type="Proteomes" id="UP001152888"/>
    </source>
</evidence>
<feature type="transmembrane region" description="Helical" evidence="10">
    <location>
        <begin position="254"/>
        <end position="274"/>
    </location>
</feature>
<keyword evidence="17" id="KW-1185">Reference proteome</keyword>
<dbReference type="Pfam" id="PF15917">
    <property type="entry name" value="Piezo_TM25-28"/>
    <property type="match status" value="1"/>
</dbReference>
<feature type="transmembrane region" description="Helical" evidence="10">
    <location>
        <begin position="12"/>
        <end position="28"/>
    </location>
</feature>
<feature type="transmembrane region" description="Helical" evidence="10">
    <location>
        <begin position="411"/>
        <end position="430"/>
    </location>
</feature>
<evidence type="ECO:0000256" key="5">
    <source>
        <dbReference type="ARBA" id="ARBA00022692"/>
    </source>
</evidence>
<evidence type="ECO:0000259" key="12">
    <source>
        <dbReference type="Pfam" id="PF15917"/>
    </source>
</evidence>
<feature type="transmembrane region" description="Helical" evidence="10">
    <location>
        <begin position="1423"/>
        <end position="1444"/>
    </location>
</feature>
<feature type="transmembrane region" description="Helical" evidence="10">
    <location>
        <begin position="1282"/>
        <end position="1302"/>
    </location>
</feature>
<dbReference type="OrthoDB" id="303066at2759"/>
<comment type="caution">
    <text evidence="16">The sequence shown here is derived from an EMBL/GenBank/DDBJ whole genome shotgun (WGS) entry which is preliminary data.</text>
</comment>
<evidence type="ECO:0000259" key="15">
    <source>
        <dbReference type="Pfam" id="PF24874"/>
    </source>
</evidence>
<dbReference type="InterPro" id="IPR027272">
    <property type="entry name" value="Piezo"/>
</dbReference>
<evidence type="ECO:0000259" key="13">
    <source>
        <dbReference type="Pfam" id="PF23188"/>
    </source>
</evidence>
<dbReference type="Pfam" id="PF24871">
    <property type="entry name" value="Piezo_TM1-24"/>
    <property type="match status" value="1"/>
</dbReference>
<feature type="transmembrane region" description="Helical" evidence="10">
    <location>
        <begin position="346"/>
        <end position="366"/>
    </location>
</feature>
<feature type="transmembrane region" description="Helical" evidence="10">
    <location>
        <begin position="91"/>
        <end position="109"/>
    </location>
</feature>
<keyword evidence="7" id="KW-0406">Ion transport</keyword>
<evidence type="ECO:0000256" key="2">
    <source>
        <dbReference type="ARBA" id="ARBA00007821"/>
    </source>
</evidence>
<evidence type="ECO:0000259" key="14">
    <source>
        <dbReference type="Pfam" id="PF24871"/>
    </source>
</evidence>
<feature type="transmembrane region" description="Helical" evidence="10">
    <location>
        <begin position="1040"/>
        <end position="1060"/>
    </location>
</feature>
<evidence type="ECO:0008006" key="18">
    <source>
        <dbReference type="Google" id="ProtNLM"/>
    </source>
</evidence>
<dbReference type="InterPro" id="IPR056770">
    <property type="entry name" value="Piezo_THU9_anchor"/>
</dbReference>
<dbReference type="GO" id="GO:0005886">
    <property type="term" value="C:plasma membrane"/>
    <property type="evidence" value="ECO:0007669"/>
    <property type="project" value="UniProtKB-SubCell"/>
</dbReference>
<sequence>MEDRFKTLEVSFKTFFTMIFLTTIRKYLADKSSRRKDVLLIEETETAGTKAPERRGRLLEKLILYFFVRCWLIVISIFILTWSVYKIVPRIFRIANIFFYLSWMLVLQISFKRWRRFMKGYLFFLLLMTFLNMIIIYIYQFRSLSPSFSRWFGAPAGFDADYGAVIKSAYAYRNRLYGSMVFIVLILVQLKFFHNKFMAITDENDETTHAEEEEYKESLGKPFQYYLSLTNIVFSFLELHIVQIIMLFLLLVCLLRACVLYFLILVPLCFSMVVTARSVRLVVLNWAAILVTIYAMAILLYQLPTVKNSYFDVTCNMIKHPHINQTSRNWMEWIGIRKKDEVATKIIRHIGWEIAFLLLSSLRPVVTARQYISRKQQGLPTETPKVMFPNVTYREADLSLKNYIKYALNYGFYRIGYELCMMMIVILIIVRMDGHALAYSIWLCLLLILNRRILRWTWILFVIFIALSIIWQCMMNIGPPPQLCLEYEWETRGYYWTMFQDFWYLVDNYHPPLSSKMVPEAILLMLASRQMTCLWKEIYITKNNIDYDGGSNDSILHHFEKVEFVNPVVDFVTYTTSYLDVIKNTLLTVSFWACMFIVFLGSVNRANIFSMVYLCYVFIYLWHGRNIYYKPILVIVKDWNRLILQNVLIICVRAYLQVVGCFYLPDIPMKYCGLVKLFGVGCHRLFEETNNFEKLNEENTICRPSRAEMAGIEWDAVIFVFLIIQRRLFNSYNFFHIINDAKAKHILSERGALYLNELHEKRMKTMIEEENRLKTYLERKLTKQLYKKKQIQGQFFKDYVTTHKMAVRCGDYYMYEETEDIVDEVAFKEAEIKSGRKQERNLISLFSDMFEGNMRFAVGKYWDSKDKQKEASAECVYVDNQEEPYGLTAKIEYLFRFCWAVINVYIVSATHFFERYTKTYNMVFDKLNDESRLLKEHTYYDIGTRIEKWWIPKASYEDLMAHYQRSVPRESPAEMSATDLPDVLKMLKAMWIITVARSDLLCYVCVIMNQVMLCQLITIPLSFMVYLWGMMSNPRPSKTFWIIMIGYVELVILLKCIFQFEMMPGNNLLNERTEFDPMDTINPFFPSKFMGLRKMDYYYFWEMLTLIAVLIHRIYLRNIGLWTTVTISVEAGATDGYYAMEDRTLVRTASLSSRTIIRESNLYVVRTMTAAVLDNILESIKNIILHYAISFRQFQQRLLRHVNQEPHDYYTAMFFFDFLALLTVAFGEVDFFEQNSKVTVWQYFSTCYVPVRFVMIVFMHFLAILADRAIYLRKSVAVKQVLHLLHTVLVHVWLFVLIPHYVNGRVVIEKVSLTAYYIFRCIYLLISAQQIRVGYPSRIWGFYCCNGFGIWNYINIRAYLLIPFLIELRSSFDWFWTDTTLSVFDWFKMEEIYTSVYKVKCLRRIEQDYSSPPGLQKKAIYKYLYGVTLSLSIVGLIWFPILVFSWGRSAGPSKPPELSVLEYQIDDAVPIYRTNALIHKLNYADFESFKQVYNAYDVSKEFLYKYEHTDVTALTYRTGAQTWMIRPQQRRRTLRTIHSAHPVPVKMTCEVTLQDIDIKQKLSLHQKTSLFPHSRTREILARMIQGEPVDDQVQIRYFLPKFLKIEQAGKVQPIDLLMHREPTSSKAEIYRNVSFQAKLPTEGHSGIWWQVREDADDANYIEFLQKMPYGSITEDTLVIFSFTDRVVKDIFKTITGGSIITFYSVFLFVVHGWSRQIIFDRVAMVWLYEVPQADILYSMCKEVFMCREYHMWELEEIAVGRVFFMIRSGETTLKFSRFHGNPYNPNTTKTLPSITRRT</sequence>
<keyword evidence="5 10" id="KW-0812">Transmembrane</keyword>
<reference evidence="16" key="1">
    <citation type="submission" date="2022-03" db="EMBL/GenBank/DDBJ databases">
        <authorList>
            <person name="Sayadi A."/>
        </authorList>
    </citation>
    <scope>NUCLEOTIDE SEQUENCE</scope>
</reference>
<feature type="transmembrane region" description="Helical" evidence="10">
    <location>
        <begin position="1209"/>
        <end position="1229"/>
    </location>
</feature>
<feature type="domain" description="Piezo TM1-24" evidence="14">
    <location>
        <begin position="5"/>
        <end position="198"/>
    </location>
</feature>
<organism evidence="16 17">
    <name type="scientific">Acanthoscelides obtectus</name>
    <name type="common">Bean weevil</name>
    <name type="synonym">Bruchus obtectus</name>
    <dbReference type="NCBI Taxonomy" id="200917"/>
    <lineage>
        <taxon>Eukaryota</taxon>
        <taxon>Metazoa</taxon>
        <taxon>Ecdysozoa</taxon>
        <taxon>Arthropoda</taxon>
        <taxon>Hexapoda</taxon>
        <taxon>Insecta</taxon>
        <taxon>Pterygota</taxon>
        <taxon>Neoptera</taxon>
        <taxon>Endopterygota</taxon>
        <taxon>Coleoptera</taxon>
        <taxon>Polyphaga</taxon>
        <taxon>Cucujiformia</taxon>
        <taxon>Chrysomeloidea</taxon>
        <taxon>Chrysomelidae</taxon>
        <taxon>Bruchinae</taxon>
        <taxon>Bruchini</taxon>
        <taxon>Acanthoscelides</taxon>
    </lineage>
</organism>
<name>A0A9P0LEH2_ACAOB</name>
<dbReference type="EMBL" id="CAKOFQ010007167">
    <property type="protein sequence ID" value="CAH1993220.1"/>
    <property type="molecule type" value="Genomic_DNA"/>
</dbReference>
<keyword evidence="8 10" id="KW-0472">Membrane</keyword>
<feature type="transmembrane region" description="Helical" evidence="10">
    <location>
        <begin position="643"/>
        <end position="664"/>
    </location>
</feature>
<dbReference type="Pfam" id="PF24874">
    <property type="entry name" value="Piezo_THU9_anchor"/>
    <property type="match status" value="1"/>
</dbReference>
<feature type="domain" description="Piezo transmembrane helical unit" evidence="13">
    <location>
        <begin position="996"/>
        <end position="1123"/>
    </location>
</feature>
<dbReference type="PANTHER" id="PTHR47049:SF2">
    <property type="entry name" value="PIEZO-TYPE MECHANOSENSITIVE ION CHANNEL HOMOLOG"/>
    <property type="match status" value="1"/>
</dbReference>
<feature type="domain" description="Piezo non-specific cation channel cap" evidence="11">
    <location>
        <begin position="1480"/>
        <end position="1777"/>
    </location>
</feature>
<evidence type="ECO:0000256" key="9">
    <source>
        <dbReference type="ARBA" id="ARBA00023303"/>
    </source>
</evidence>
<accession>A0A9P0LEH2</accession>
<evidence type="ECO:0000256" key="3">
    <source>
        <dbReference type="ARBA" id="ARBA00022448"/>
    </source>
</evidence>
<feature type="transmembrane region" description="Helical" evidence="10">
    <location>
        <begin position="281"/>
        <end position="303"/>
    </location>
</feature>
<feature type="transmembrane region" description="Helical" evidence="10">
    <location>
        <begin position="1249"/>
        <end position="1270"/>
    </location>
</feature>
<keyword evidence="4" id="KW-1003">Cell membrane</keyword>
<dbReference type="InterPro" id="IPR056769">
    <property type="entry name" value="Piezo_TM1-24"/>
</dbReference>
<keyword evidence="6 10" id="KW-1133">Transmembrane helix</keyword>
<dbReference type="Pfam" id="PF12166">
    <property type="entry name" value="Piezo_cap"/>
    <property type="match status" value="1"/>
</dbReference>